<comment type="caution">
    <text evidence="2">The sequence shown here is derived from an EMBL/GenBank/DDBJ whole genome shotgun (WGS) entry which is preliminary data.</text>
</comment>
<reference evidence="2" key="1">
    <citation type="submission" date="2020-08" db="EMBL/GenBank/DDBJ databases">
        <title>Multicomponent nature underlies the extraordinary mechanical properties of spider dragline silk.</title>
        <authorList>
            <person name="Kono N."/>
            <person name="Nakamura H."/>
            <person name="Mori M."/>
            <person name="Yoshida Y."/>
            <person name="Ohtoshi R."/>
            <person name="Malay A.D."/>
            <person name="Moran D.A.P."/>
            <person name="Tomita M."/>
            <person name="Numata K."/>
            <person name="Arakawa K."/>
        </authorList>
    </citation>
    <scope>NUCLEOTIDE SEQUENCE</scope>
</reference>
<dbReference type="OrthoDB" id="6414210at2759"/>
<evidence type="ECO:0000313" key="2">
    <source>
        <dbReference type="EMBL" id="GFS85865.1"/>
    </source>
</evidence>
<protein>
    <submittedName>
        <fullName evidence="2">Uncharacterized protein</fullName>
    </submittedName>
</protein>
<organism evidence="2 3">
    <name type="scientific">Nephila pilipes</name>
    <name type="common">Giant wood spider</name>
    <name type="synonym">Nephila maculata</name>
    <dbReference type="NCBI Taxonomy" id="299642"/>
    <lineage>
        <taxon>Eukaryota</taxon>
        <taxon>Metazoa</taxon>
        <taxon>Ecdysozoa</taxon>
        <taxon>Arthropoda</taxon>
        <taxon>Chelicerata</taxon>
        <taxon>Arachnida</taxon>
        <taxon>Araneae</taxon>
        <taxon>Araneomorphae</taxon>
        <taxon>Entelegynae</taxon>
        <taxon>Araneoidea</taxon>
        <taxon>Nephilidae</taxon>
        <taxon>Nephila</taxon>
    </lineage>
</organism>
<dbReference type="EMBL" id="BMAW01098640">
    <property type="protein sequence ID" value="GFS85865.1"/>
    <property type="molecule type" value="Genomic_DNA"/>
</dbReference>
<feature type="region of interest" description="Disordered" evidence="1">
    <location>
        <begin position="1"/>
        <end position="24"/>
    </location>
</feature>
<proteinExistence type="predicted"/>
<name>A0A8X6MZJ3_NEPPI</name>
<dbReference type="AlphaFoldDB" id="A0A8X6MZJ3"/>
<keyword evidence="3" id="KW-1185">Reference proteome</keyword>
<dbReference type="Proteomes" id="UP000887013">
    <property type="component" value="Unassembled WGS sequence"/>
</dbReference>
<sequence>MPQLKNLLLPLHQPREKANTASQEAVGQDEIRRIVLDEDLCLMLDKLLTGSRIGRHLVIRNRETEITLLLSPPNRNRRCDTYLKKSLILFNSPM</sequence>
<gene>
    <name evidence="2" type="ORF">NPIL_346611</name>
</gene>
<evidence type="ECO:0000256" key="1">
    <source>
        <dbReference type="SAM" id="MobiDB-lite"/>
    </source>
</evidence>
<evidence type="ECO:0000313" key="3">
    <source>
        <dbReference type="Proteomes" id="UP000887013"/>
    </source>
</evidence>
<accession>A0A8X6MZJ3</accession>